<feature type="compositionally biased region" description="Basic and acidic residues" evidence="2">
    <location>
        <begin position="40"/>
        <end position="63"/>
    </location>
</feature>
<comment type="caution">
    <text evidence="4">The sequence shown here is derived from an EMBL/GenBank/DDBJ whole genome shotgun (WGS) entry which is preliminary data.</text>
</comment>
<evidence type="ECO:0000313" key="5">
    <source>
        <dbReference type="Proteomes" id="UP000886885"/>
    </source>
</evidence>
<comment type="similarity">
    <text evidence="1">Belongs to the MINDY deubiquitinase family. FAM188 subfamily.</text>
</comment>
<evidence type="ECO:0000256" key="1">
    <source>
        <dbReference type="ARBA" id="ARBA00011074"/>
    </source>
</evidence>
<feature type="domain" description="Deubiquitinating enzyme MINDY-3/4 conserved" evidence="3">
    <location>
        <begin position="116"/>
        <end position="505"/>
    </location>
</feature>
<dbReference type="Pfam" id="PF13898">
    <property type="entry name" value="MINDY-3_4_CD"/>
    <property type="match status" value="2"/>
</dbReference>
<proteinExistence type="inferred from homology"/>
<sequence length="628" mass="68610">MADQEEEDLRMALRMSMQNSPPEPKRSKPRDAGAPVASPEDLRRMKRELMAAAAEKRLLETRVDSPSPSQSPSPSKATVDRSPGKSTDFVRKEVDFGLKEGSSGKELSSEEANELFSMVFGSCVSNDILAQWSNQGIRFSPDPETSMGLVQHEGGPCGVLATIQAFVLKHLLFFPNEIGKFTSNLPQNLSSGGLSKSQYVASDNFSSLTEDAKARFLNNLPLHVFRLIGIALVKSMGEILFMCGNNKRAVIATLNVVGLDTEGFAKNEIIAKALEGLTIESASDLQKILRIDTYTSQTTALQKLHTALPVFQSRMGALLFLISALLSRGLDSIQADRDDPNLPLVTAPFGHASQEIVNLLLCGQAVPNVFDGRMDFGGGMFLKGISMSVEVGFLTLLESLNFCKVGQHLKCPKWPIWVVGSESHYTVLFALDTSVQDENELEERESQIRRAFDAQDQSGGGGFISVEGFHQVLREVDIRLPSEKLDHLCSTGFIVWSEFWQVILDLDKSLGGLKDSSGLMGKKVFDLCHFNGIAKSDINGSHATSGGETLVQRPRLTKLRVSVPPRWTPEEFMADVVVTSGPGGKESSGKDTEVTKPEPSQHAPLVDCIRTRWSRAVCNWVGDPPSIV</sequence>
<dbReference type="InterPro" id="IPR039785">
    <property type="entry name" value="MINY3/4"/>
</dbReference>
<feature type="compositionally biased region" description="Basic and acidic residues" evidence="2">
    <location>
        <begin position="78"/>
        <end position="88"/>
    </location>
</feature>
<gene>
    <name evidence="4" type="ORF">POTOM_019688</name>
</gene>
<feature type="region of interest" description="Disordered" evidence="2">
    <location>
        <begin position="1"/>
        <end position="88"/>
    </location>
</feature>
<dbReference type="OrthoDB" id="10263628at2759"/>
<dbReference type="AlphaFoldDB" id="A0A8X8D3E0"/>
<dbReference type="PANTHER" id="PTHR12473">
    <property type="entry name" value="UBIQUITIN CARBOXYL-TERMINAL HYDROLASE MINDY-4-RELATED"/>
    <property type="match status" value="1"/>
</dbReference>
<dbReference type="GO" id="GO:0006508">
    <property type="term" value="P:proteolysis"/>
    <property type="evidence" value="ECO:0007669"/>
    <property type="project" value="UniProtKB-KW"/>
</dbReference>
<feature type="compositionally biased region" description="Basic and acidic residues" evidence="2">
    <location>
        <begin position="587"/>
        <end position="596"/>
    </location>
</feature>
<dbReference type="SMART" id="SM00726">
    <property type="entry name" value="UIM"/>
    <property type="match status" value="1"/>
</dbReference>
<dbReference type="PROSITE" id="PS50330">
    <property type="entry name" value="UIM"/>
    <property type="match status" value="1"/>
</dbReference>
<dbReference type="InterPro" id="IPR003903">
    <property type="entry name" value="UIM_dom"/>
</dbReference>
<feature type="compositionally biased region" description="Low complexity" evidence="2">
    <location>
        <begin position="65"/>
        <end position="75"/>
    </location>
</feature>
<dbReference type="SMART" id="SM01174">
    <property type="entry name" value="DUF4205"/>
    <property type="match status" value="1"/>
</dbReference>
<dbReference type="GO" id="GO:0004843">
    <property type="term" value="F:cysteine-type deubiquitinase activity"/>
    <property type="evidence" value="ECO:0007669"/>
    <property type="project" value="UniProtKB-EC"/>
</dbReference>
<name>A0A8X8D3E0_POPTO</name>
<evidence type="ECO:0000313" key="4">
    <source>
        <dbReference type="EMBL" id="KAG6776182.1"/>
    </source>
</evidence>
<evidence type="ECO:0000259" key="3">
    <source>
        <dbReference type="SMART" id="SM01174"/>
    </source>
</evidence>
<accession>A0A8X8D3E0</accession>
<keyword evidence="5" id="KW-1185">Reference proteome</keyword>
<dbReference type="GO" id="GO:1990380">
    <property type="term" value="F:K48-linked deubiquitinase activity"/>
    <property type="evidence" value="ECO:0007669"/>
    <property type="project" value="InterPro"/>
</dbReference>
<reference evidence="4" key="1">
    <citation type="journal article" date="2020" name="bioRxiv">
        <title>Hybrid origin of Populus tomentosa Carr. identified through genome sequencing and phylogenomic analysis.</title>
        <authorList>
            <person name="An X."/>
            <person name="Gao K."/>
            <person name="Chen Z."/>
            <person name="Li J."/>
            <person name="Yang X."/>
            <person name="Yang X."/>
            <person name="Zhou J."/>
            <person name="Guo T."/>
            <person name="Zhao T."/>
            <person name="Huang S."/>
            <person name="Miao D."/>
            <person name="Khan W.U."/>
            <person name="Rao P."/>
            <person name="Ye M."/>
            <person name="Lei B."/>
            <person name="Liao W."/>
            <person name="Wang J."/>
            <person name="Ji L."/>
            <person name="Li Y."/>
            <person name="Guo B."/>
            <person name="Mustafa N.S."/>
            <person name="Li S."/>
            <person name="Yun Q."/>
            <person name="Keller S.R."/>
            <person name="Mao J."/>
            <person name="Zhang R."/>
            <person name="Strauss S.H."/>
        </authorList>
    </citation>
    <scope>NUCLEOTIDE SEQUENCE</scope>
    <source>
        <strain evidence="4">GM15</strain>
        <tissue evidence="4">Leaf</tissue>
    </source>
</reference>
<organism evidence="4 5">
    <name type="scientific">Populus tomentosa</name>
    <name type="common">Chinese white poplar</name>
    <dbReference type="NCBI Taxonomy" id="118781"/>
    <lineage>
        <taxon>Eukaryota</taxon>
        <taxon>Viridiplantae</taxon>
        <taxon>Streptophyta</taxon>
        <taxon>Embryophyta</taxon>
        <taxon>Tracheophyta</taxon>
        <taxon>Spermatophyta</taxon>
        <taxon>Magnoliopsida</taxon>
        <taxon>eudicotyledons</taxon>
        <taxon>Gunneridae</taxon>
        <taxon>Pentapetalae</taxon>
        <taxon>rosids</taxon>
        <taxon>fabids</taxon>
        <taxon>Malpighiales</taxon>
        <taxon>Salicaceae</taxon>
        <taxon>Saliceae</taxon>
        <taxon>Populus</taxon>
    </lineage>
</organism>
<dbReference type="Proteomes" id="UP000886885">
    <property type="component" value="Chromosome 5A"/>
</dbReference>
<protein>
    <recommendedName>
        <fullName evidence="3">Deubiquitinating enzyme MINDY-3/4 conserved domain-containing protein</fullName>
    </recommendedName>
</protein>
<dbReference type="InterPro" id="IPR025257">
    <property type="entry name" value="MINDY-3/4_CD"/>
</dbReference>
<feature type="region of interest" description="Disordered" evidence="2">
    <location>
        <begin position="578"/>
        <end position="601"/>
    </location>
</feature>
<evidence type="ECO:0000256" key="2">
    <source>
        <dbReference type="SAM" id="MobiDB-lite"/>
    </source>
</evidence>
<dbReference type="EMBL" id="JAAWWB010000009">
    <property type="protein sequence ID" value="KAG6776182.1"/>
    <property type="molecule type" value="Genomic_DNA"/>
</dbReference>
<dbReference type="PANTHER" id="PTHR12473:SF8">
    <property type="entry name" value="UBIQUITIN CARBOXYL-TERMINAL HYDROLASE MINDY-4-RELATED"/>
    <property type="match status" value="1"/>
</dbReference>
<dbReference type="GO" id="GO:0071108">
    <property type="term" value="P:protein K48-linked deubiquitination"/>
    <property type="evidence" value="ECO:0007669"/>
    <property type="project" value="InterPro"/>
</dbReference>